<dbReference type="Pfam" id="PF00031">
    <property type="entry name" value="Cystatin"/>
    <property type="match status" value="1"/>
</dbReference>
<organism evidence="10 11">
    <name type="scientific">Coilia grayii</name>
    <name type="common">Gray's grenadier anchovy</name>
    <dbReference type="NCBI Taxonomy" id="363190"/>
    <lineage>
        <taxon>Eukaryota</taxon>
        <taxon>Metazoa</taxon>
        <taxon>Chordata</taxon>
        <taxon>Craniata</taxon>
        <taxon>Vertebrata</taxon>
        <taxon>Euteleostomi</taxon>
        <taxon>Actinopterygii</taxon>
        <taxon>Neopterygii</taxon>
        <taxon>Teleostei</taxon>
        <taxon>Clupei</taxon>
        <taxon>Clupeiformes</taxon>
        <taxon>Clupeoidei</taxon>
        <taxon>Engraulidae</taxon>
        <taxon>Coilinae</taxon>
        <taxon>Coilia</taxon>
    </lineage>
</organism>
<evidence type="ECO:0000256" key="2">
    <source>
        <dbReference type="ARBA" id="ARBA00022525"/>
    </source>
</evidence>
<keyword evidence="4" id="KW-0677">Repeat</keyword>
<comment type="subcellular location">
    <subcellularLocation>
        <location evidence="1">Secreted</location>
    </subcellularLocation>
</comment>
<reference evidence="10 11" key="1">
    <citation type="submission" date="2024-09" db="EMBL/GenBank/DDBJ databases">
        <title>A chromosome-level genome assembly of Gray's grenadier anchovy, Coilia grayii.</title>
        <authorList>
            <person name="Fu Z."/>
        </authorList>
    </citation>
    <scope>NUCLEOTIDE SEQUENCE [LARGE SCALE GENOMIC DNA]</scope>
    <source>
        <strain evidence="10">G4</strain>
        <tissue evidence="10">Muscle</tissue>
    </source>
</reference>
<dbReference type="InterPro" id="IPR000010">
    <property type="entry name" value="Cystatin_dom"/>
</dbReference>
<evidence type="ECO:0000256" key="1">
    <source>
        <dbReference type="ARBA" id="ARBA00004613"/>
    </source>
</evidence>
<evidence type="ECO:0000256" key="3">
    <source>
        <dbReference type="ARBA" id="ARBA00022729"/>
    </source>
</evidence>
<name>A0ABD1JTS8_9TELE</name>
<dbReference type="SUPFAM" id="SSF54403">
    <property type="entry name" value="Cystatin/monellin"/>
    <property type="match status" value="2"/>
</dbReference>
<protein>
    <recommendedName>
        <fullName evidence="9">Cystatin fetuin-A-type domain-containing protein</fullName>
    </recommendedName>
</protein>
<dbReference type="PROSITE" id="PS51529">
    <property type="entry name" value="CYSTATIN_FETUIN_A"/>
    <property type="match status" value="2"/>
</dbReference>
<keyword evidence="3 8" id="KW-0732">Signal</keyword>
<evidence type="ECO:0000259" key="9">
    <source>
        <dbReference type="PROSITE" id="PS51529"/>
    </source>
</evidence>
<keyword evidence="11" id="KW-1185">Reference proteome</keyword>
<dbReference type="EMBL" id="JBHFQA010000012">
    <property type="protein sequence ID" value="KAL2090247.1"/>
    <property type="molecule type" value="Genomic_DNA"/>
</dbReference>
<feature type="region of interest" description="Disordered" evidence="7">
    <location>
        <begin position="385"/>
        <end position="413"/>
    </location>
</feature>
<evidence type="ECO:0000256" key="6">
    <source>
        <dbReference type="ARBA" id="ARBA00023180"/>
    </source>
</evidence>
<accession>A0ABD1JTS8</accession>
<proteinExistence type="predicted"/>
<feature type="chain" id="PRO_5044784987" description="Cystatin fetuin-A-type domain-containing protein" evidence="8">
    <location>
        <begin position="17"/>
        <end position="413"/>
    </location>
</feature>
<evidence type="ECO:0000313" key="10">
    <source>
        <dbReference type="EMBL" id="KAL2090247.1"/>
    </source>
</evidence>
<evidence type="ECO:0000256" key="4">
    <source>
        <dbReference type="ARBA" id="ARBA00022737"/>
    </source>
</evidence>
<feature type="region of interest" description="Disordered" evidence="7">
    <location>
        <begin position="262"/>
        <end position="349"/>
    </location>
</feature>
<feature type="domain" description="Cystatin fetuin-A-type" evidence="9">
    <location>
        <begin position="140"/>
        <end position="254"/>
    </location>
</feature>
<keyword evidence="2" id="KW-0964">Secreted</keyword>
<dbReference type="AlphaFoldDB" id="A0ABD1JTS8"/>
<gene>
    <name evidence="10" type="ORF">ACEWY4_014935</name>
</gene>
<feature type="signal peptide" evidence="8">
    <location>
        <begin position="1"/>
        <end position="16"/>
    </location>
</feature>
<dbReference type="PANTHER" id="PTHR13814">
    <property type="entry name" value="FETUIN"/>
    <property type="match status" value="1"/>
</dbReference>
<evidence type="ECO:0000256" key="5">
    <source>
        <dbReference type="ARBA" id="ARBA00023157"/>
    </source>
</evidence>
<keyword evidence="6" id="KW-0325">Glycoprotein</keyword>
<dbReference type="InterPro" id="IPR046350">
    <property type="entry name" value="Cystatin_sf"/>
</dbReference>
<dbReference type="InterPro" id="IPR025760">
    <property type="entry name" value="Cystatin_Fetuin_A"/>
</dbReference>
<sequence length="413" mass="44949">MKGLLLLALIAPAVLAASLPPSDKPFTCSEEDKEAAAKVAEHFINHHHHRGYKFKLNEILSAKVEHKDTPECQLLLELSLGETKCHIIDPKPVEKCEIREHSDTRVNSKCSVTVKETDGKATIEKFSCKTEADSAEEIVKVCPDCPTLLPLHHPDGLQSIRSALQQFNNEGKYGSYFRLMEVGRMSSQFMFMGMSIFADFAVVETNCSSTVKPEDQDDCLTLCDDKARHGLCESTLIGNGEISVECQIFDIQNDTIFHHHPPPVAENCTQPPFTHMPPANHPPFHPLGRPGHAGPPRPPGPPGPPEPPRPPGPPGLPRPPRPPGIPCPPGPDDRPRPPKSPHFHGRFGPMDLPVMPTMAGPPGHFFPLCPGVVKIPPTIHPICPFPPSSIPPPQAHGHGPHKSPVLGGPPHET</sequence>
<dbReference type="PANTHER" id="PTHR13814:SF6">
    <property type="entry name" value="ALPHA-2-HS-GLYCOPROTEIN"/>
    <property type="match status" value="1"/>
</dbReference>
<comment type="caution">
    <text evidence="10">The sequence shown here is derived from an EMBL/GenBank/DDBJ whole genome shotgun (WGS) entry which is preliminary data.</text>
</comment>
<feature type="compositionally biased region" description="Pro residues" evidence="7">
    <location>
        <begin position="385"/>
        <end position="394"/>
    </location>
</feature>
<evidence type="ECO:0000256" key="8">
    <source>
        <dbReference type="SAM" id="SignalP"/>
    </source>
</evidence>
<dbReference type="Proteomes" id="UP001591681">
    <property type="component" value="Unassembled WGS sequence"/>
</dbReference>
<evidence type="ECO:0000313" key="11">
    <source>
        <dbReference type="Proteomes" id="UP001591681"/>
    </source>
</evidence>
<feature type="domain" description="Cystatin fetuin-A-type" evidence="9">
    <location>
        <begin position="17"/>
        <end position="131"/>
    </location>
</feature>
<dbReference type="InterPro" id="IPR050735">
    <property type="entry name" value="Kininogen_Fetuin_HRG"/>
</dbReference>
<feature type="compositionally biased region" description="Pro residues" evidence="7">
    <location>
        <begin position="293"/>
        <end position="330"/>
    </location>
</feature>
<keyword evidence="5" id="KW-1015">Disulfide bond</keyword>
<evidence type="ECO:0000256" key="7">
    <source>
        <dbReference type="SAM" id="MobiDB-lite"/>
    </source>
</evidence>
<dbReference type="GO" id="GO:0005576">
    <property type="term" value="C:extracellular region"/>
    <property type="evidence" value="ECO:0007669"/>
    <property type="project" value="UniProtKB-SubCell"/>
</dbReference>
<dbReference type="Gene3D" id="3.10.450.10">
    <property type="match status" value="2"/>
</dbReference>